<accession>A0ABM7NQV9</accession>
<sequence length="113" mass="12912">MTMYIVSWKELPRHFLKKQGNMTLDHGVLKDEYVVVEDLSISVVASDKQVALTKAIDYFCSLADNGDYLLSKSADVTAQVLKQMNPHIHELKDESIFQLKEVSTIMYKGFKLE</sequence>
<dbReference type="Proteomes" id="UP001321479">
    <property type="component" value="Segment"/>
</dbReference>
<evidence type="ECO:0000313" key="1">
    <source>
        <dbReference type="EMBL" id="BCS82524.1"/>
    </source>
</evidence>
<reference evidence="1 2" key="1">
    <citation type="submission" date="2021-02" db="EMBL/GenBank/DDBJ databases">
        <title>Cotonvirus japonicus, which uses Golgi apparatus of host cells for its virion factory, phylogenetically links tailed tupanvirus and icosahedral mimivirus.</title>
        <authorList>
            <person name="Takahashi H."/>
            <person name="Fukaya S."/>
            <person name="Song C."/>
            <person name="Murata K."/>
            <person name="Takemura M."/>
        </authorList>
    </citation>
    <scope>NUCLEOTIDE SEQUENCE [LARGE SCALE GENOMIC DNA]</scope>
</reference>
<dbReference type="RefSeq" id="YP_010841132.1">
    <property type="nucleotide sequence ID" value="NC_079139.1"/>
</dbReference>
<name>A0ABM7NQV9_9VIRU</name>
<keyword evidence="2" id="KW-1185">Reference proteome</keyword>
<evidence type="ECO:0000313" key="2">
    <source>
        <dbReference type="Proteomes" id="UP001321479"/>
    </source>
</evidence>
<organism evidence="1 2">
    <name type="scientific">Cotonvirus japonicus</name>
    <dbReference type="NCBI Taxonomy" id="2811091"/>
    <lineage>
        <taxon>Viruses</taxon>
        <taxon>Varidnaviria</taxon>
        <taxon>Bamfordvirae</taxon>
        <taxon>Nucleocytoviricota</taxon>
        <taxon>Megaviricetes</taxon>
        <taxon>Imitervirales</taxon>
        <taxon>Mimiviridae</taxon>
        <taxon>Megamimivirinae</taxon>
        <taxon>Cotonvirus</taxon>
        <taxon>Cotonvirus japonicum</taxon>
    </lineage>
</organism>
<dbReference type="GeneID" id="80557729"/>
<protein>
    <submittedName>
        <fullName evidence="1">Uncharacterized protein</fullName>
    </submittedName>
</protein>
<proteinExistence type="predicted"/>
<dbReference type="EMBL" id="AP024483">
    <property type="protein sequence ID" value="BCS82524.1"/>
    <property type="molecule type" value="Genomic_DNA"/>
</dbReference>